<sequence>MKEEYDALIKNRTWSLVPCASNTNVVDGKWVYKLKQNKNGAITRYKARFVAKGNLDTSLEAISDADWAEDSDDRQFTRGFSIYLGSNLISWTARKQRTVLRSSAKAEYKVLADTIAELTWLQALLNELGIRSSSTPILWCDNLGVTYMSANLIFHARTKHVEIDYHFVPEKVAQGDLRV</sequence>
<dbReference type="AlphaFoldDB" id="A0A699I9W8"/>
<dbReference type="PANTHER" id="PTHR11439:SF450">
    <property type="entry name" value="REVERSE TRANSCRIPTASE TY1_COPIA-TYPE DOMAIN-CONTAINING PROTEIN"/>
    <property type="match status" value="1"/>
</dbReference>
<dbReference type="EMBL" id="BKCJ010273697">
    <property type="protein sequence ID" value="GEZ39497.1"/>
    <property type="molecule type" value="Genomic_DNA"/>
</dbReference>
<gene>
    <name evidence="1" type="ORF">Tci_511470</name>
</gene>
<accession>A0A699I9W8</accession>
<evidence type="ECO:0000313" key="1">
    <source>
        <dbReference type="EMBL" id="GEZ39497.1"/>
    </source>
</evidence>
<name>A0A699I9W8_TANCI</name>
<organism evidence="1">
    <name type="scientific">Tanacetum cinerariifolium</name>
    <name type="common">Dalmatian daisy</name>
    <name type="synonym">Chrysanthemum cinerariifolium</name>
    <dbReference type="NCBI Taxonomy" id="118510"/>
    <lineage>
        <taxon>Eukaryota</taxon>
        <taxon>Viridiplantae</taxon>
        <taxon>Streptophyta</taxon>
        <taxon>Embryophyta</taxon>
        <taxon>Tracheophyta</taxon>
        <taxon>Spermatophyta</taxon>
        <taxon>Magnoliopsida</taxon>
        <taxon>eudicotyledons</taxon>
        <taxon>Gunneridae</taxon>
        <taxon>Pentapetalae</taxon>
        <taxon>asterids</taxon>
        <taxon>campanulids</taxon>
        <taxon>Asterales</taxon>
        <taxon>Asteraceae</taxon>
        <taxon>Asteroideae</taxon>
        <taxon>Anthemideae</taxon>
        <taxon>Anthemidinae</taxon>
        <taxon>Tanacetum</taxon>
    </lineage>
</organism>
<protein>
    <submittedName>
        <fullName evidence="1">Gag/Pol polyprotein</fullName>
    </submittedName>
</protein>
<reference evidence="1" key="1">
    <citation type="journal article" date="2019" name="Sci. Rep.">
        <title>Draft genome of Tanacetum cinerariifolium, the natural source of mosquito coil.</title>
        <authorList>
            <person name="Yamashiro T."/>
            <person name="Shiraishi A."/>
            <person name="Satake H."/>
            <person name="Nakayama K."/>
        </authorList>
    </citation>
    <scope>NUCLEOTIDE SEQUENCE</scope>
</reference>
<dbReference type="PANTHER" id="PTHR11439">
    <property type="entry name" value="GAG-POL-RELATED RETROTRANSPOSON"/>
    <property type="match status" value="1"/>
</dbReference>
<dbReference type="CDD" id="cd09272">
    <property type="entry name" value="RNase_HI_RT_Ty1"/>
    <property type="match status" value="1"/>
</dbReference>
<proteinExistence type="predicted"/>
<comment type="caution">
    <text evidence="1">The sequence shown here is derived from an EMBL/GenBank/DDBJ whole genome shotgun (WGS) entry which is preliminary data.</text>
</comment>